<comment type="pathway">
    <text evidence="2 12">Cofactor biosynthesis; FAD biosynthesis; FAD from FMN: step 1/1.</text>
</comment>
<dbReference type="EMBL" id="JAAEJV010000001">
    <property type="protein sequence ID" value="MBF5058533.1"/>
    <property type="molecule type" value="Genomic_DNA"/>
</dbReference>
<dbReference type="InterPro" id="IPR015864">
    <property type="entry name" value="FAD_synthase"/>
</dbReference>
<dbReference type="InterPro" id="IPR014729">
    <property type="entry name" value="Rossmann-like_a/b/a_fold"/>
</dbReference>
<dbReference type="PIRSF" id="PIRSF004491">
    <property type="entry name" value="FAD_Synth"/>
    <property type="match status" value="1"/>
</dbReference>
<dbReference type="EC" id="2.7.7.2" evidence="12"/>
<evidence type="ECO:0000259" key="13">
    <source>
        <dbReference type="Pfam" id="PF06574"/>
    </source>
</evidence>
<evidence type="ECO:0000256" key="7">
    <source>
        <dbReference type="ARBA" id="ARBA00022695"/>
    </source>
</evidence>
<evidence type="ECO:0000256" key="6">
    <source>
        <dbReference type="ARBA" id="ARBA00022679"/>
    </source>
</evidence>
<evidence type="ECO:0000256" key="9">
    <source>
        <dbReference type="ARBA" id="ARBA00022827"/>
    </source>
</evidence>
<keyword evidence="5 12" id="KW-0288">FMN</keyword>
<comment type="pathway">
    <text evidence="3 12">Cofactor biosynthesis; FMN biosynthesis; FMN from riboflavin (ATP route): step 1/1.</text>
</comment>
<dbReference type="Proteomes" id="UP001194714">
    <property type="component" value="Unassembled WGS sequence"/>
</dbReference>
<organism evidence="14 15">
    <name type="scientific">Candidatus Neptunichlamydia vexilliferae</name>
    <dbReference type="NCBI Taxonomy" id="1651774"/>
    <lineage>
        <taxon>Bacteria</taxon>
        <taxon>Pseudomonadati</taxon>
        <taxon>Chlamydiota</taxon>
        <taxon>Chlamydiia</taxon>
        <taxon>Parachlamydiales</taxon>
        <taxon>Simkaniaceae</taxon>
        <taxon>Candidatus Neptunichlamydia</taxon>
    </lineage>
</organism>
<dbReference type="Pfam" id="PF06574">
    <property type="entry name" value="FAD_syn"/>
    <property type="match status" value="1"/>
</dbReference>
<evidence type="ECO:0000256" key="1">
    <source>
        <dbReference type="ARBA" id="ARBA00002121"/>
    </source>
</evidence>
<accession>A0ABS0AWL6</accession>
<comment type="catalytic activity">
    <reaction evidence="12">
        <text>riboflavin + ATP = FMN + ADP + H(+)</text>
        <dbReference type="Rhea" id="RHEA:14357"/>
        <dbReference type="ChEBI" id="CHEBI:15378"/>
        <dbReference type="ChEBI" id="CHEBI:30616"/>
        <dbReference type="ChEBI" id="CHEBI:57986"/>
        <dbReference type="ChEBI" id="CHEBI:58210"/>
        <dbReference type="ChEBI" id="CHEBI:456216"/>
        <dbReference type="EC" id="2.7.1.26"/>
    </reaction>
</comment>
<keyword evidence="4 12" id="KW-0285">Flavoprotein</keyword>
<keyword evidence="15" id="KW-1185">Reference proteome</keyword>
<evidence type="ECO:0000256" key="3">
    <source>
        <dbReference type="ARBA" id="ARBA00005201"/>
    </source>
</evidence>
<dbReference type="InterPro" id="IPR002606">
    <property type="entry name" value="Riboflavin_kinase_bac"/>
</dbReference>
<keyword evidence="12" id="KW-0418">Kinase</keyword>
<comment type="function">
    <text evidence="1">Catalyzes the phosphorylation of riboflavin to FMN followed by the adenylation of FMN to FAD.</text>
</comment>
<dbReference type="SUPFAM" id="SSF52374">
    <property type="entry name" value="Nucleotidylyl transferase"/>
    <property type="match status" value="1"/>
</dbReference>
<comment type="similarity">
    <text evidence="12">Belongs to the ribF family.</text>
</comment>
<dbReference type="RefSeq" id="WP_194846803.1">
    <property type="nucleotide sequence ID" value="NZ_JAAEJV010000001.1"/>
</dbReference>
<dbReference type="InterPro" id="IPR023468">
    <property type="entry name" value="Riboflavin_kinase"/>
</dbReference>
<name>A0ABS0AWL6_9BACT</name>
<proteinExistence type="inferred from homology"/>
<dbReference type="PANTHER" id="PTHR22749">
    <property type="entry name" value="RIBOFLAVIN KINASE/FMN ADENYLYLTRANSFERASE"/>
    <property type="match status" value="1"/>
</dbReference>
<dbReference type="CDD" id="cd02064">
    <property type="entry name" value="FAD_synthetase_N"/>
    <property type="match status" value="1"/>
</dbReference>
<reference evidence="14 15" key="1">
    <citation type="submission" date="2020-01" db="EMBL/GenBank/DDBJ databases">
        <title>Draft genome sequence of Cand. Neptunochlamydia vexilliferae K9.</title>
        <authorList>
            <person name="Schulz F."/>
            <person name="Koestlbacher S."/>
            <person name="Wascher F."/>
            <person name="Pizzetti I."/>
            <person name="Horn M."/>
        </authorList>
    </citation>
    <scope>NUCLEOTIDE SEQUENCE [LARGE SCALE GENOMIC DNA]</scope>
    <source>
        <strain evidence="14 15">K9</strain>
    </source>
</reference>
<evidence type="ECO:0000256" key="5">
    <source>
        <dbReference type="ARBA" id="ARBA00022643"/>
    </source>
</evidence>
<keyword evidence="6 12" id="KW-0808">Transferase</keyword>
<sequence>MNVVHSLDQIPELQGPIALSIGTYDGVHLGHQMIIKRLRKETRKKGSTVLLTFLNHPSTYLSPNAPVPLITTTDHRIALLKEAGVDLVIALPFNQTFARQSYQEFFTALKEKLPFDHLIVGEDARFGKERAGGPDELQALGIPITYLKKDGISSGAIRQLIEKGELKKVKKMLGRPYIIRLPFDQGNVIRENDGQYRWETGVSQLSLLPSAVYGVDLMADEKKVPGIAFYRGTQNIQKETELSLTLYFEKELPAAPFIDITFLAYLHDELDPNLSLGNFKTEPSLV</sequence>
<keyword evidence="10 12" id="KW-0067">ATP-binding</keyword>
<evidence type="ECO:0000256" key="8">
    <source>
        <dbReference type="ARBA" id="ARBA00022741"/>
    </source>
</evidence>
<comment type="caution">
    <text evidence="14">The sequence shown here is derived from an EMBL/GenBank/DDBJ whole genome shotgun (WGS) entry which is preliminary data.</text>
</comment>
<evidence type="ECO:0000256" key="11">
    <source>
        <dbReference type="ARBA" id="ARBA00049494"/>
    </source>
</evidence>
<dbReference type="EC" id="2.7.1.26" evidence="12"/>
<evidence type="ECO:0000256" key="2">
    <source>
        <dbReference type="ARBA" id="ARBA00004726"/>
    </source>
</evidence>
<gene>
    <name evidence="14" type="ORF">NEPTK9_000029</name>
</gene>
<comment type="catalytic activity">
    <reaction evidence="11 12">
        <text>FMN + ATP + H(+) = FAD + diphosphate</text>
        <dbReference type="Rhea" id="RHEA:17237"/>
        <dbReference type="ChEBI" id="CHEBI:15378"/>
        <dbReference type="ChEBI" id="CHEBI:30616"/>
        <dbReference type="ChEBI" id="CHEBI:33019"/>
        <dbReference type="ChEBI" id="CHEBI:57692"/>
        <dbReference type="ChEBI" id="CHEBI:58210"/>
        <dbReference type="EC" id="2.7.7.2"/>
    </reaction>
</comment>
<dbReference type="Gene3D" id="3.40.50.620">
    <property type="entry name" value="HUPs"/>
    <property type="match status" value="1"/>
</dbReference>
<evidence type="ECO:0000256" key="4">
    <source>
        <dbReference type="ARBA" id="ARBA00022630"/>
    </source>
</evidence>
<evidence type="ECO:0000313" key="14">
    <source>
        <dbReference type="EMBL" id="MBF5058533.1"/>
    </source>
</evidence>
<evidence type="ECO:0000313" key="15">
    <source>
        <dbReference type="Proteomes" id="UP001194714"/>
    </source>
</evidence>
<keyword evidence="7 12" id="KW-0548">Nucleotidyltransferase</keyword>
<feature type="domain" description="FAD synthetase" evidence="13">
    <location>
        <begin position="14"/>
        <end position="141"/>
    </location>
</feature>
<keyword evidence="9 12" id="KW-0274">FAD</keyword>
<dbReference type="PANTHER" id="PTHR22749:SF6">
    <property type="entry name" value="RIBOFLAVIN KINASE"/>
    <property type="match status" value="1"/>
</dbReference>
<keyword evidence="8 12" id="KW-0547">Nucleotide-binding</keyword>
<protein>
    <recommendedName>
        <fullName evidence="12">Riboflavin biosynthesis protein</fullName>
    </recommendedName>
    <domain>
        <recommendedName>
            <fullName evidence="12">Riboflavin kinase</fullName>
            <ecNumber evidence="12">2.7.1.26</ecNumber>
        </recommendedName>
        <alternativeName>
            <fullName evidence="12">Flavokinase</fullName>
        </alternativeName>
    </domain>
    <domain>
        <recommendedName>
            <fullName evidence="12">FMN adenylyltransferase</fullName>
            <ecNumber evidence="12">2.7.7.2</ecNumber>
        </recommendedName>
        <alternativeName>
            <fullName evidence="12">FAD pyrophosphorylase</fullName>
        </alternativeName>
        <alternativeName>
            <fullName evidence="12">FAD synthase</fullName>
        </alternativeName>
    </domain>
</protein>
<evidence type="ECO:0000256" key="12">
    <source>
        <dbReference type="PIRNR" id="PIRNR004491"/>
    </source>
</evidence>
<evidence type="ECO:0000256" key="10">
    <source>
        <dbReference type="ARBA" id="ARBA00022840"/>
    </source>
</evidence>